<sequence>MRLLLAYDLSRAFALTSLTASTARSQSCLARRKLDSDKGFGGLCSDCDRPRSEMCHWLWLSVEAPPGFAAAPHRSAQLQHRRHVAADWMSSGRRAFSAV</sequence>
<protein>
    <submittedName>
        <fullName evidence="1">Uncharacterized protein</fullName>
    </submittedName>
</protein>
<organism evidence="1 2">
    <name type="scientific">Lentinus brumalis</name>
    <dbReference type="NCBI Taxonomy" id="2498619"/>
    <lineage>
        <taxon>Eukaryota</taxon>
        <taxon>Fungi</taxon>
        <taxon>Dikarya</taxon>
        <taxon>Basidiomycota</taxon>
        <taxon>Agaricomycotina</taxon>
        <taxon>Agaricomycetes</taxon>
        <taxon>Polyporales</taxon>
        <taxon>Polyporaceae</taxon>
        <taxon>Lentinus</taxon>
    </lineage>
</organism>
<name>A0A371CPN3_9APHY</name>
<gene>
    <name evidence="1" type="ORF">OH76DRAFT_136138</name>
</gene>
<accession>A0A371CPN3</accession>
<dbReference type="AlphaFoldDB" id="A0A371CPN3"/>
<proteinExistence type="predicted"/>
<dbReference type="EMBL" id="KZ857489">
    <property type="protein sequence ID" value="RDX42246.1"/>
    <property type="molecule type" value="Genomic_DNA"/>
</dbReference>
<keyword evidence="2" id="KW-1185">Reference proteome</keyword>
<evidence type="ECO:0000313" key="2">
    <source>
        <dbReference type="Proteomes" id="UP000256964"/>
    </source>
</evidence>
<dbReference type="Proteomes" id="UP000256964">
    <property type="component" value="Unassembled WGS sequence"/>
</dbReference>
<reference evidence="1 2" key="1">
    <citation type="journal article" date="2018" name="Biotechnol. Biofuels">
        <title>Integrative visual omics of the white-rot fungus Polyporus brumalis exposes the biotechnological potential of its oxidative enzymes for delignifying raw plant biomass.</title>
        <authorList>
            <person name="Miyauchi S."/>
            <person name="Rancon A."/>
            <person name="Drula E."/>
            <person name="Hage H."/>
            <person name="Chaduli D."/>
            <person name="Favel A."/>
            <person name="Grisel S."/>
            <person name="Henrissat B."/>
            <person name="Herpoel-Gimbert I."/>
            <person name="Ruiz-Duenas F.J."/>
            <person name="Chevret D."/>
            <person name="Hainaut M."/>
            <person name="Lin J."/>
            <person name="Wang M."/>
            <person name="Pangilinan J."/>
            <person name="Lipzen A."/>
            <person name="Lesage-Meessen L."/>
            <person name="Navarro D."/>
            <person name="Riley R."/>
            <person name="Grigoriev I.V."/>
            <person name="Zhou S."/>
            <person name="Raouche S."/>
            <person name="Rosso M.N."/>
        </authorList>
    </citation>
    <scope>NUCLEOTIDE SEQUENCE [LARGE SCALE GENOMIC DNA]</scope>
    <source>
        <strain evidence="1 2">BRFM 1820</strain>
    </source>
</reference>
<evidence type="ECO:0000313" key="1">
    <source>
        <dbReference type="EMBL" id="RDX42246.1"/>
    </source>
</evidence>